<evidence type="ECO:0000256" key="1">
    <source>
        <dbReference type="SAM" id="MobiDB-lite"/>
    </source>
</evidence>
<gene>
    <name evidence="2" type="ORF">Pla163_20900</name>
</gene>
<feature type="region of interest" description="Disordered" evidence="1">
    <location>
        <begin position="145"/>
        <end position="168"/>
    </location>
</feature>
<feature type="compositionally biased region" description="Acidic residues" evidence="1">
    <location>
        <begin position="157"/>
        <end position="168"/>
    </location>
</feature>
<dbReference type="EMBL" id="CP036290">
    <property type="protein sequence ID" value="QDU84970.1"/>
    <property type="molecule type" value="Genomic_DNA"/>
</dbReference>
<accession>A0A518D0H4</accession>
<proteinExistence type="predicted"/>
<dbReference type="AlphaFoldDB" id="A0A518D0H4"/>
<keyword evidence="3" id="KW-1185">Reference proteome</keyword>
<evidence type="ECO:0000313" key="2">
    <source>
        <dbReference type="EMBL" id="QDU84970.1"/>
    </source>
</evidence>
<dbReference type="RefSeq" id="WP_145187452.1">
    <property type="nucleotide sequence ID" value="NZ_CP036290.1"/>
</dbReference>
<protein>
    <submittedName>
        <fullName evidence="2">Uncharacterized protein</fullName>
    </submittedName>
</protein>
<organism evidence="2 3">
    <name type="scientific">Rohdeia mirabilis</name>
    <dbReference type="NCBI Taxonomy" id="2528008"/>
    <lineage>
        <taxon>Bacteria</taxon>
        <taxon>Pseudomonadati</taxon>
        <taxon>Planctomycetota</taxon>
        <taxon>Planctomycetia</taxon>
        <taxon>Planctomycetia incertae sedis</taxon>
        <taxon>Rohdeia</taxon>
    </lineage>
</organism>
<evidence type="ECO:0000313" key="3">
    <source>
        <dbReference type="Proteomes" id="UP000319342"/>
    </source>
</evidence>
<sequence>MNEPERPLSPDELRELETELARLRPGASERGDPLAANVAALRRLDAASPEVVERALDASLDAYADSSTSVGPLDFFVARLRLSPALRVVAACLVAHVLVLPVLAYQVLVPAPSEPAYRIEFMLPSDQPLLLEMEDDLRQMDARSLLDEEHAPHAEGSADDANVDEDGH</sequence>
<reference evidence="2 3" key="1">
    <citation type="submission" date="2019-02" db="EMBL/GenBank/DDBJ databases">
        <title>Deep-cultivation of Planctomycetes and their phenomic and genomic characterization uncovers novel biology.</title>
        <authorList>
            <person name="Wiegand S."/>
            <person name="Jogler M."/>
            <person name="Boedeker C."/>
            <person name="Pinto D."/>
            <person name="Vollmers J."/>
            <person name="Rivas-Marin E."/>
            <person name="Kohn T."/>
            <person name="Peeters S.H."/>
            <person name="Heuer A."/>
            <person name="Rast P."/>
            <person name="Oberbeckmann S."/>
            <person name="Bunk B."/>
            <person name="Jeske O."/>
            <person name="Meyerdierks A."/>
            <person name="Storesund J.E."/>
            <person name="Kallscheuer N."/>
            <person name="Luecker S."/>
            <person name="Lage O.M."/>
            <person name="Pohl T."/>
            <person name="Merkel B.J."/>
            <person name="Hornburger P."/>
            <person name="Mueller R.-W."/>
            <person name="Bruemmer F."/>
            <person name="Labrenz M."/>
            <person name="Spormann A.M."/>
            <person name="Op den Camp H."/>
            <person name="Overmann J."/>
            <person name="Amann R."/>
            <person name="Jetten M.S.M."/>
            <person name="Mascher T."/>
            <person name="Medema M.H."/>
            <person name="Devos D.P."/>
            <person name="Kaster A.-K."/>
            <person name="Ovreas L."/>
            <person name="Rohde M."/>
            <person name="Galperin M.Y."/>
            <person name="Jogler C."/>
        </authorList>
    </citation>
    <scope>NUCLEOTIDE SEQUENCE [LARGE SCALE GENOMIC DNA]</scope>
    <source>
        <strain evidence="2 3">Pla163</strain>
    </source>
</reference>
<name>A0A518D0H4_9BACT</name>
<dbReference type="Proteomes" id="UP000319342">
    <property type="component" value="Chromosome"/>
</dbReference>